<proteinExistence type="predicted"/>
<accession>A0A1X7VCZ1</accession>
<dbReference type="PANTHER" id="PTHR34485:SF2">
    <property type="entry name" value="PROLINE RICH, LACRIMAL 1"/>
    <property type="match status" value="1"/>
</dbReference>
<reference evidence="1" key="1">
    <citation type="submission" date="2017-05" db="UniProtKB">
        <authorList>
            <consortium name="EnsemblMetazoa"/>
        </authorList>
    </citation>
    <scope>IDENTIFICATION</scope>
</reference>
<protein>
    <submittedName>
        <fullName evidence="1">Uncharacterized protein</fullName>
    </submittedName>
</protein>
<organism evidence="1">
    <name type="scientific">Amphimedon queenslandica</name>
    <name type="common">Sponge</name>
    <dbReference type="NCBI Taxonomy" id="400682"/>
    <lineage>
        <taxon>Eukaryota</taxon>
        <taxon>Metazoa</taxon>
        <taxon>Porifera</taxon>
        <taxon>Demospongiae</taxon>
        <taxon>Heteroscleromorpha</taxon>
        <taxon>Haplosclerida</taxon>
        <taxon>Niphatidae</taxon>
        <taxon>Amphimedon</taxon>
    </lineage>
</organism>
<dbReference type="InParanoid" id="A0A1X7VCZ1"/>
<sequence length="125" mass="14233">MYSQYAKVLRICLGMYYAGNELTLALMYPLVKGILDEMCEQAKQSMKQKSDSKLGSFKNAVTCGYAAWLTCGYHSQIATYTLRNYQTVGPLYYKHFSQRGKDDITEELFEGTSEGFGAEWAFKKL</sequence>
<dbReference type="PANTHER" id="PTHR34485">
    <property type="entry name" value="PROLINE-RICH, LACRIMAL 1"/>
    <property type="match status" value="1"/>
</dbReference>
<dbReference type="EnsemblMetazoa" id="Aqu2.1.37387_001">
    <property type="protein sequence ID" value="Aqu2.1.37387_001"/>
    <property type="gene ID" value="Aqu2.1.37387"/>
</dbReference>
<dbReference type="AlphaFoldDB" id="A0A1X7VCZ1"/>
<name>A0A1X7VCZ1_AMPQE</name>
<dbReference type="STRING" id="400682.A0A1X7VCZ1"/>
<evidence type="ECO:0000313" key="1">
    <source>
        <dbReference type="EnsemblMetazoa" id="Aqu2.1.37387_001"/>
    </source>
</evidence>